<evidence type="ECO:0000259" key="5">
    <source>
        <dbReference type="PROSITE" id="PS51724"/>
    </source>
</evidence>
<dbReference type="HAMAP" id="MF_02071">
    <property type="entry name" value="RlpA"/>
    <property type="match status" value="1"/>
</dbReference>
<feature type="domain" description="SPOR" evidence="5">
    <location>
        <begin position="188"/>
        <end position="268"/>
    </location>
</feature>
<dbReference type="SUPFAM" id="SSF50685">
    <property type="entry name" value="Barwin-like endoglucanases"/>
    <property type="match status" value="1"/>
</dbReference>
<dbReference type="InterPro" id="IPR007730">
    <property type="entry name" value="SPOR-like_dom"/>
</dbReference>
<dbReference type="GO" id="GO:0042834">
    <property type="term" value="F:peptidoglycan binding"/>
    <property type="evidence" value="ECO:0007669"/>
    <property type="project" value="InterPro"/>
</dbReference>
<dbReference type="NCBIfam" id="TIGR00413">
    <property type="entry name" value="rlpA"/>
    <property type="match status" value="1"/>
</dbReference>
<evidence type="ECO:0000256" key="1">
    <source>
        <dbReference type="ARBA" id="ARBA00022729"/>
    </source>
</evidence>
<dbReference type="SUPFAM" id="SSF110997">
    <property type="entry name" value="Sporulation related repeat"/>
    <property type="match status" value="1"/>
</dbReference>
<accession>A0A3B1BJ40</accession>
<evidence type="ECO:0000256" key="3">
    <source>
        <dbReference type="ARBA" id="ARBA00023316"/>
    </source>
</evidence>
<dbReference type="AlphaFoldDB" id="A0A3B1BJ40"/>
<evidence type="ECO:0000313" key="6">
    <source>
        <dbReference type="EMBL" id="VAX11448.1"/>
    </source>
</evidence>
<dbReference type="PANTHER" id="PTHR34183:SF1">
    <property type="entry name" value="ENDOLYTIC PEPTIDOGLYCAN TRANSGLYCOSYLASE RLPA"/>
    <property type="match status" value="1"/>
</dbReference>
<dbReference type="InterPro" id="IPR036908">
    <property type="entry name" value="RlpA-like_sf"/>
</dbReference>
<proteinExistence type="inferred from homology"/>
<dbReference type="InterPro" id="IPR009009">
    <property type="entry name" value="RlpA-like_DPBB"/>
</dbReference>
<dbReference type="FunFam" id="2.40.40.10:FF:000003">
    <property type="entry name" value="Endolytic peptidoglycan transglycosylase RlpA"/>
    <property type="match status" value="1"/>
</dbReference>
<keyword evidence="6" id="KW-0449">Lipoprotein</keyword>
<dbReference type="EMBL" id="UOFX01000085">
    <property type="protein sequence ID" value="VAX11448.1"/>
    <property type="molecule type" value="Genomic_DNA"/>
</dbReference>
<dbReference type="PANTHER" id="PTHR34183">
    <property type="entry name" value="ENDOLYTIC PEPTIDOGLYCAN TRANSGLYCOSYLASE RLPA"/>
    <property type="match status" value="1"/>
</dbReference>
<name>A0A3B1BJ40_9ZZZZ</name>
<dbReference type="InterPro" id="IPR036680">
    <property type="entry name" value="SPOR-like_sf"/>
</dbReference>
<feature type="region of interest" description="Disordered" evidence="4">
    <location>
        <begin position="28"/>
        <end position="58"/>
    </location>
</feature>
<evidence type="ECO:0000256" key="2">
    <source>
        <dbReference type="ARBA" id="ARBA00023239"/>
    </source>
</evidence>
<gene>
    <name evidence="6" type="ORF">MNBD_GAMMA26-2517</name>
</gene>
<protein>
    <submittedName>
        <fullName evidence="6">Septum-associated rare lipoprotein A</fullName>
    </submittedName>
</protein>
<dbReference type="Gene3D" id="2.40.40.10">
    <property type="entry name" value="RlpA-like domain"/>
    <property type="match status" value="1"/>
</dbReference>
<dbReference type="GO" id="GO:0071555">
    <property type="term" value="P:cell wall organization"/>
    <property type="evidence" value="ECO:0007669"/>
    <property type="project" value="UniProtKB-KW"/>
</dbReference>
<dbReference type="InterPro" id="IPR034718">
    <property type="entry name" value="RlpA"/>
</dbReference>
<evidence type="ECO:0000256" key="4">
    <source>
        <dbReference type="SAM" id="MobiDB-lite"/>
    </source>
</evidence>
<dbReference type="Pfam" id="PF03330">
    <property type="entry name" value="DPBB_1"/>
    <property type="match status" value="1"/>
</dbReference>
<dbReference type="GO" id="GO:0016829">
    <property type="term" value="F:lyase activity"/>
    <property type="evidence" value="ECO:0007669"/>
    <property type="project" value="UniProtKB-KW"/>
</dbReference>
<dbReference type="Pfam" id="PF05036">
    <property type="entry name" value="SPOR"/>
    <property type="match status" value="1"/>
</dbReference>
<dbReference type="Gene3D" id="3.30.70.1070">
    <property type="entry name" value="Sporulation related repeat"/>
    <property type="match status" value="1"/>
</dbReference>
<dbReference type="InterPro" id="IPR012997">
    <property type="entry name" value="RplA"/>
</dbReference>
<dbReference type="CDD" id="cd22268">
    <property type="entry name" value="DPBB_RlpA-like"/>
    <property type="match status" value="1"/>
</dbReference>
<dbReference type="PROSITE" id="PS51724">
    <property type="entry name" value="SPOR"/>
    <property type="match status" value="1"/>
</dbReference>
<keyword evidence="3" id="KW-0961">Cell wall biogenesis/degradation</keyword>
<organism evidence="6">
    <name type="scientific">hydrothermal vent metagenome</name>
    <dbReference type="NCBI Taxonomy" id="652676"/>
    <lineage>
        <taxon>unclassified sequences</taxon>
        <taxon>metagenomes</taxon>
        <taxon>ecological metagenomes</taxon>
    </lineage>
</organism>
<keyword evidence="1" id="KW-0732">Signal</keyword>
<dbReference type="GO" id="GO:0009279">
    <property type="term" value="C:cell outer membrane"/>
    <property type="evidence" value="ECO:0007669"/>
    <property type="project" value="TreeGrafter"/>
</dbReference>
<reference evidence="6" key="1">
    <citation type="submission" date="2018-06" db="EMBL/GenBank/DDBJ databases">
        <authorList>
            <person name="Zhirakovskaya E."/>
        </authorList>
    </citation>
    <scope>NUCLEOTIDE SEQUENCE</scope>
</reference>
<keyword evidence="2" id="KW-0456">Lyase</keyword>
<dbReference type="PROSITE" id="PS51257">
    <property type="entry name" value="PROKAR_LIPOPROTEIN"/>
    <property type="match status" value="1"/>
</dbReference>
<sequence>MHKENSIINRLFVLGLVLLATGCSITPKGDSPPAQPQDISGVPDAIPKSEPRSRYGNPSSYEVMGKRYYVKKTSRGYTERGIASWYGSKFHGRRTSSGETYDMYAMTAAHTTLPLPTYARVTNLQNGRSIVVKINDRGPFHDNRIIDLSYTGANKLGIIKDGTGLVEVTALDPGQPIAPPRKAAKTAATSATSIYIQVGAFSSRFNADRLAQRITHSLGSVIRVKQHFGAGGDLFRVQVGPLASVELADSMTSQLEQIGISDLHVIVD</sequence>